<dbReference type="PROSITE" id="PS51679">
    <property type="entry name" value="SAM_MT_C5"/>
    <property type="match status" value="1"/>
</dbReference>
<dbReference type="Proteomes" id="UP001189429">
    <property type="component" value="Unassembled WGS sequence"/>
</dbReference>
<evidence type="ECO:0000313" key="6">
    <source>
        <dbReference type="EMBL" id="CAK0833319.1"/>
    </source>
</evidence>
<comment type="caution">
    <text evidence="6">The sequence shown here is derived from an EMBL/GenBank/DDBJ whole genome shotgun (WGS) entry which is preliminary data.</text>
</comment>
<evidence type="ECO:0000256" key="5">
    <source>
        <dbReference type="SAM" id="MobiDB-lite"/>
    </source>
</evidence>
<feature type="compositionally biased region" description="Basic residues" evidence="5">
    <location>
        <begin position="16"/>
        <end position="26"/>
    </location>
</feature>
<dbReference type="PANTHER" id="PTHR46098:SF1">
    <property type="entry name" value="TRNA (CYTOSINE(38)-C(5))-METHYLTRANSFERASE"/>
    <property type="match status" value="1"/>
</dbReference>
<dbReference type="PANTHER" id="PTHR46098">
    <property type="entry name" value="TRNA (CYTOSINE(38)-C(5))-METHYLTRANSFERASE"/>
    <property type="match status" value="1"/>
</dbReference>
<proteinExistence type="inferred from homology"/>
<keyword evidence="7" id="KW-1185">Reference proteome</keyword>
<accession>A0ABN9SNK8</accession>
<dbReference type="InterPro" id="IPR001525">
    <property type="entry name" value="C5_MeTfrase"/>
</dbReference>
<dbReference type="Pfam" id="PF00145">
    <property type="entry name" value="DNA_methylase"/>
    <property type="match status" value="1"/>
</dbReference>
<protein>
    <recommendedName>
        <fullName evidence="8">DNA (cytosine-5-)-methyltransferase</fullName>
    </recommendedName>
</protein>
<dbReference type="EMBL" id="CAUYUJ010012113">
    <property type="protein sequence ID" value="CAK0833319.1"/>
    <property type="molecule type" value="Genomic_DNA"/>
</dbReference>
<organism evidence="6 7">
    <name type="scientific">Prorocentrum cordatum</name>
    <dbReference type="NCBI Taxonomy" id="2364126"/>
    <lineage>
        <taxon>Eukaryota</taxon>
        <taxon>Sar</taxon>
        <taxon>Alveolata</taxon>
        <taxon>Dinophyceae</taxon>
        <taxon>Prorocentrales</taxon>
        <taxon>Prorocentraceae</taxon>
        <taxon>Prorocentrum</taxon>
    </lineage>
</organism>
<evidence type="ECO:0000256" key="2">
    <source>
        <dbReference type="ARBA" id="ARBA00022679"/>
    </source>
</evidence>
<evidence type="ECO:0000256" key="1">
    <source>
        <dbReference type="ARBA" id="ARBA00022603"/>
    </source>
</evidence>
<comment type="similarity">
    <text evidence="4">Belongs to the class I-like SAM-binding methyltransferase superfamily. C5-methyltransferase family.</text>
</comment>
<feature type="compositionally biased region" description="Acidic residues" evidence="5">
    <location>
        <begin position="2568"/>
        <end position="2586"/>
    </location>
</feature>
<keyword evidence="1 4" id="KW-0489">Methyltransferase</keyword>
<dbReference type="Gene3D" id="3.40.50.150">
    <property type="entry name" value="Vaccinia Virus protein VP39"/>
    <property type="match status" value="1"/>
</dbReference>
<feature type="region of interest" description="Disordered" evidence="5">
    <location>
        <begin position="2538"/>
        <end position="2586"/>
    </location>
</feature>
<dbReference type="Gene3D" id="3.90.120.10">
    <property type="entry name" value="DNA Methylase, subunit A, domain 2"/>
    <property type="match status" value="1"/>
</dbReference>
<feature type="compositionally biased region" description="Acidic residues" evidence="5">
    <location>
        <begin position="652"/>
        <end position="665"/>
    </location>
</feature>
<keyword evidence="2 4" id="KW-0808">Transferase</keyword>
<feature type="active site" evidence="4">
    <location>
        <position position="1007"/>
    </location>
</feature>
<feature type="compositionally biased region" description="Acidic residues" evidence="5">
    <location>
        <begin position="2323"/>
        <end position="2336"/>
    </location>
</feature>
<feature type="compositionally biased region" description="Basic residues" evidence="5">
    <location>
        <begin position="1687"/>
        <end position="1697"/>
    </location>
</feature>
<keyword evidence="3 4" id="KW-0949">S-adenosyl-L-methionine</keyword>
<feature type="region of interest" description="Disordered" evidence="5">
    <location>
        <begin position="1"/>
        <end position="31"/>
    </location>
</feature>
<feature type="region of interest" description="Disordered" evidence="5">
    <location>
        <begin position="622"/>
        <end position="671"/>
    </location>
</feature>
<reference evidence="6" key="1">
    <citation type="submission" date="2023-10" db="EMBL/GenBank/DDBJ databases">
        <authorList>
            <person name="Chen Y."/>
            <person name="Shah S."/>
            <person name="Dougan E. K."/>
            <person name="Thang M."/>
            <person name="Chan C."/>
        </authorList>
    </citation>
    <scope>NUCLEOTIDE SEQUENCE [LARGE SCALE GENOMIC DNA]</scope>
</reference>
<evidence type="ECO:0008006" key="8">
    <source>
        <dbReference type="Google" id="ProtNLM"/>
    </source>
</evidence>
<feature type="compositionally biased region" description="Basic and acidic residues" evidence="5">
    <location>
        <begin position="2557"/>
        <end position="2566"/>
    </location>
</feature>
<evidence type="ECO:0000256" key="3">
    <source>
        <dbReference type="ARBA" id="ARBA00022691"/>
    </source>
</evidence>
<feature type="region of interest" description="Disordered" evidence="5">
    <location>
        <begin position="2293"/>
        <end position="2342"/>
    </location>
</feature>
<name>A0ABN9SNK8_9DINO</name>
<feature type="compositionally biased region" description="Basic and acidic residues" evidence="5">
    <location>
        <begin position="2312"/>
        <end position="2322"/>
    </location>
</feature>
<feature type="compositionally biased region" description="Basic and acidic residues" evidence="5">
    <location>
        <begin position="641"/>
        <end position="651"/>
    </location>
</feature>
<evidence type="ECO:0000313" key="7">
    <source>
        <dbReference type="Proteomes" id="UP001189429"/>
    </source>
</evidence>
<dbReference type="InterPro" id="IPR029063">
    <property type="entry name" value="SAM-dependent_MTases_sf"/>
</dbReference>
<dbReference type="SUPFAM" id="SSF53335">
    <property type="entry name" value="S-adenosyl-L-methionine-dependent methyltransferases"/>
    <property type="match status" value="1"/>
</dbReference>
<evidence type="ECO:0000256" key="4">
    <source>
        <dbReference type="PROSITE-ProRule" id="PRU01016"/>
    </source>
</evidence>
<dbReference type="InterPro" id="IPR050750">
    <property type="entry name" value="C5-MTase"/>
</dbReference>
<gene>
    <name evidence="6" type="ORF">PCOR1329_LOCUS31052</name>
</gene>
<dbReference type="NCBIfam" id="TIGR00675">
    <property type="entry name" value="dcm"/>
    <property type="match status" value="1"/>
</dbReference>
<feature type="region of interest" description="Disordered" evidence="5">
    <location>
        <begin position="1674"/>
        <end position="1701"/>
    </location>
</feature>
<sequence>MGPKRNSAGGQTVQNPKKKAKAKPKSHTSTEPLAIARSHAEQAAASDNMCAGIVGQIHDAIRIIDDNPIFKEIHQMNPLTIAEGGSQEPYNYGSFNSVLKKSNTDNNGAVSYDCGGNFFWQSFVWMANHRVPVNMGMVRDMQRMHLCPSSPPSKLPFTTVIAVDNATADIMENKGGMARISNPEPVFATILSLESAIRNKESDEVLMAWRKTLLSAPFSFEVVSPGEDRYWRAQNIRQQIIQTRFIAQLSVRQWIYDVVGLKLAMEKEMAKEIGSEKLHKLYTDKITFAGNQKPLSASFVDSAVTVYKRVLSLSQARRHLEWAEENMLDNYPFKTIGSLQALVDRGQTASRISWAIWGMTDLYRMLQNWLPQSGIASQFATKLQEVLADFESVRKHMTAYPGSHADTTWMVSVPPSVAAAAEMIEDMVYTVNWDPRFRDAIKSKCTVTDFMAYDSVAGAIKEVTDMISVERAASMKCVENGGSETAGTAEGAAVPAAGSAVSAAPAAAEGFEILGTTEKEHWQQHVDKTVRTYINFIVEGKKSQAEIELAIKNSPLAMMQGDPTGLVLYFYDVKAHGEPLTRPELRISPLRDVVYTKLVKSVLNARAPAGGQPHRRPGEVAVVLDGGRRGNANKLQAPWREGTRKDGKKKEDDDEEDPVDDDDEEKPNFTVSNINLIYTESSLQARRQKARGCMASVQQSETAIMMSNNKISIPERSRKHWPGSTSGDTIYGIEAPDISKEWKMAWKDKKDVLGKKHMIPVGGKTEMDNVDPSQIERKTDSTWVPMCYHPMPEKFYDELIYTFYAKSIVDLTPTDGKFAFTALKQRVGYVGIAYTDAHAEKLYDRLGELMKKEMLNPASKLWNSSYAKAVKPDTNAEEEIEVLAPNMLVQADRSCERRALTVQMRRNSTAAPSCESQFNGGTELREAKFNGGTELRVGSDFSGMDAFSAALKRMNVPHEELFASDTNVTCRKVLHYVHNPHMIYGGIEEREADADPSTDLYLWTPPCQDFSSIGKGAGKNGPQRSGALMARAMKYIKMKQPRLTIMENVKALTHAKHRPVMAGILKFLQDNNYEVFKNVLNAKHYGLPQDRRRLIIVGIRKDCIKRPFSWPTINMKTPSVATILDRQLPYDKPGRLPSKAREKERCQAAYRKAHGDGHDARKVNIMVDVDASEKFQTFGVDICKTLTRSRGGCGGPWASTRGRRLTTPELLRLQGFKPEDCPYQELGISERQVGLMAGNAVAVNMAGVVLQEALWSAGLVKEKSVYPRMSHVVAFQIFDVGKPMHKDPGDHIARRAFLSLIHGDGFEDLVVDGFMAFAFLFVREHGPENLFVISRTNNGTWYVPNRRTQVEAWVVRFMRWCGLTRLGWDINTQLHLVTETHGANGKGQVAARLELSHMIDNECDCLWSCLADPWGNSGDSLQVSCHVNLPTSFIFPLTNPEQVAFRRGRRGGSREDGAQVGLVDLATKAVIHFKALKPAGSIHNWPPWLKKRFVEAHSWKEVATLLKLDFNDAAWVFLCRMCPPVQDFEHGTHCIYKTLEEDVIWHVGSIGRGNIYVKPTFETQLEVMSLHVQHITQELQTLPRGLSGLSLAPRLPDGPPPAHLLSAGEPAAAWRKWRSQGSESWNARKMQRAIEHRMRVNSGDEPRAAERSSGCFGLGCIGPLAVFQKMRMGPKRNSAGGQTVQNPKKKAKAKPKSHTSTEPLAIARSHAEQAAASDNMCAGIVGQIHDAIRIIDDNPIFKEIHQMNPLTIAEGGSQEPYNYGSFNSVLKKSNTDNNGAVSYDCGGNFFWQSFVWMANHRVPVNMGMVRDMQRMHLCPSSPPSKLPFTTVIAVDNATADIMENKGGMARISNPEPVFATILSLESAIRNKESDEVLMAWRKTLLSAPFSFEVVSPGEDRYWRAQNIRQQIIQTRFIAQLSVRQWIYDVVGLKLAMEKEMAKEIGSEKLHKLYTDKITFAGNQKPLSASFVDSAVTVYKRVLSLSQARRHLEWAEENMLDNYPFKTIGSLQALVDRGQTASRISWAIWGMTDLYRMLQNWLPQSGIASQFATKLQEVLADFESVRKHMTAYPGSHADTTWMVSVPPSVAAAAEMIEDMVYTVNWDPRFRDAIKSKCTVTDFMAYDSVAGAIKEVTDMISVERAASMKCVENGGSETAGTAEGAAVPAAGSAVSAAPAAAEGFEILGTTEKEHWQQHVDKTVRTYINFIVEGKKSQAEIELAIKNSPLAMMQGDPTGLVLYFYDVKAHGEPLTRPELRISPLRDVVYTKLVKSVLNARAPAGGQPHRRPGEVAVVLDGGRRGNANKLQAPWREGTRKDGKKKEDDDEEDPVDDDDEEKPNFTVSNINLIYTESSLQARRQKARGCMASVQQSETAIMMSNNKISIPERSRKHWPGSTSGDTIYGIEAPDISKEWKMAWKDKKDVLGKKHMIPVGGKTEMDNVDPSQRKTDSTWVPMCYHPMPEKFYDELIYTFYAKSIVDLTPTDGKFAFTALKQRVGYVGIAYTDAHAEKLYDRLGELMKKEMLNPASKLWNSSYAKAVKPDTNAEEGKAKPKPKPKGTDEDKAGPPEDQEEQDDDEDVWDPDAEK</sequence>